<evidence type="ECO:0000313" key="1">
    <source>
        <dbReference type="EMBL" id="RXH91457.1"/>
    </source>
</evidence>
<dbReference type="PANTHER" id="PTHR33414">
    <property type="entry name" value="PROTEIN PLASTID MOVEMENT IMPAIRED 1-RELATED 1"/>
    <property type="match status" value="1"/>
</dbReference>
<gene>
    <name evidence="1" type="ORF">DVH24_020480</name>
</gene>
<dbReference type="Proteomes" id="UP000290289">
    <property type="component" value="Chromosome 8"/>
</dbReference>
<accession>A0A498J9R0</accession>
<organism evidence="1 2">
    <name type="scientific">Malus domestica</name>
    <name type="common">Apple</name>
    <name type="synonym">Pyrus malus</name>
    <dbReference type="NCBI Taxonomy" id="3750"/>
    <lineage>
        <taxon>Eukaryota</taxon>
        <taxon>Viridiplantae</taxon>
        <taxon>Streptophyta</taxon>
        <taxon>Embryophyta</taxon>
        <taxon>Tracheophyta</taxon>
        <taxon>Spermatophyta</taxon>
        <taxon>Magnoliopsida</taxon>
        <taxon>eudicotyledons</taxon>
        <taxon>Gunneridae</taxon>
        <taxon>Pentapetalae</taxon>
        <taxon>rosids</taxon>
        <taxon>fabids</taxon>
        <taxon>Rosales</taxon>
        <taxon>Rosaceae</taxon>
        <taxon>Amygdaloideae</taxon>
        <taxon>Maleae</taxon>
        <taxon>Malus</taxon>
    </lineage>
</organism>
<dbReference type="AlphaFoldDB" id="A0A498J9R0"/>
<name>A0A498J9R0_MALDO</name>
<keyword evidence="2" id="KW-1185">Reference proteome</keyword>
<proteinExistence type="predicted"/>
<protein>
    <submittedName>
        <fullName evidence="1">Uncharacterized protein</fullName>
    </submittedName>
</protein>
<dbReference type="PANTHER" id="PTHR33414:SF10">
    <property type="entry name" value="PROTEIN PLASTID MOVEMENT IMPAIRED 1-RELATED 2"/>
    <property type="match status" value="1"/>
</dbReference>
<reference evidence="1 2" key="1">
    <citation type="submission" date="2018-10" db="EMBL/GenBank/DDBJ databases">
        <title>A high-quality apple genome assembly.</title>
        <authorList>
            <person name="Hu J."/>
        </authorList>
    </citation>
    <scope>NUCLEOTIDE SEQUENCE [LARGE SCALE GENOMIC DNA]</scope>
    <source>
        <strain evidence="2">cv. HFTH1</strain>
        <tissue evidence="1">Young leaf</tissue>
    </source>
</reference>
<sequence>MLQKTESREDYSGGNSNNGELLRDIEELRKALYFHKPPPKITVSSDFLNILGMDCSMSSELLISPRERLLREFEKEALGSGNLFFDFDWKEEQPEIGSSVSPGSDSEDCLENSDLSLIIEAAEEEHNKESELLRRRKAKILQGLETEALMREWPRTFSYEIS</sequence>
<dbReference type="InterPro" id="IPR039614">
    <property type="entry name" value="PMI1-like"/>
</dbReference>
<comment type="caution">
    <text evidence="1">The sequence shown here is derived from an EMBL/GenBank/DDBJ whole genome shotgun (WGS) entry which is preliminary data.</text>
</comment>
<evidence type="ECO:0000313" key="2">
    <source>
        <dbReference type="Proteomes" id="UP000290289"/>
    </source>
</evidence>
<dbReference type="EMBL" id="RDQH01000334">
    <property type="protein sequence ID" value="RXH91457.1"/>
    <property type="molecule type" value="Genomic_DNA"/>
</dbReference>